<evidence type="ECO:0000313" key="3">
    <source>
        <dbReference type="Proteomes" id="UP000681414"/>
    </source>
</evidence>
<dbReference type="EMBL" id="JAGYPG010000001">
    <property type="protein sequence ID" value="MBS4195007.1"/>
    <property type="molecule type" value="Genomic_DNA"/>
</dbReference>
<feature type="transmembrane region" description="Helical" evidence="1">
    <location>
        <begin position="6"/>
        <end position="25"/>
    </location>
</feature>
<organism evidence="2 3">
    <name type="scientific">Lederbergia citri</name>
    <dbReference type="NCBI Taxonomy" id="2833580"/>
    <lineage>
        <taxon>Bacteria</taxon>
        <taxon>Bacillati</taxon>
        <taxon>Bacillota</taxon>
        <taxon>Bacilli</taxon>
        <taxon>Bacillales</taxon>
        <taxon>Bacillaceae</taxon>
        <taxon>Lederbergia</taxon>
    </lineage>
</organism>
<evidence type="ECO:0000256" key="1">
    <source>
        <dbReference type="SAM" id="Phobius"/>
    </source>
</evidence>
<protein>
    <submittedName>
        <fullName evidence="2">DUF2953 domain-containing protein</fullName>
    </submittedName>
</protein>
<dbReference type="InterPro" id="IPR021338">
    <property type="entry name" value="DUF2953"/>
</dbReference>
<gene>
    <name evidence="2" type="ORF">KHA97_07930</name>
</gene>
<keyword evidence="1" id="KW-0472">Membrane</keyword>
<keyword evidence="1" id="KW-0812">Transmembrane</keyword>
<dbReference type="Pfam" id="PF11167">
    <property type="entry name" value="DUF2953"/>
    <property type="match status" value="1"/>
</dbReference>
<sequence>MTLPVTYGLLLLLLLLTLVIIFMKIKIELFILFSKSERYTTITITTFFGLVRIKKKFSMDELWSKEAKEEINDHIDDLTSMKSMLKDAKPFLHILYSFLQKMRIRKFEWHTKIGTGDAAFSGTVAGAIWGIKGAILSLIRSVFLFKTRPIISVVPEFQGFAAETNMRCMVDIKTGKAMVAGYKLYKEWKKHQKSSFLERQNQRLNRRSING</sequence>
<comment type="caution">
    <text evidence="2">The sequence shown here is derived from an EMBL/GenBank/DDBJ whole genome shotgun (WGS) entry which is preliminary data.</text>
</comment>
<evidence type="ECO:0000313" key="2">
    <source>
        <dbReference type="EMBL" id="MBS4195007.1"/>
    </source>
</evidence>
<name>A0A942TF00_9BACI</name>
<keyword evidence="1" id="KW-1133">Transmembrane helix</keyword>
<proteinExistence type="predicted"/>
<dbReference type="RefSeq" id="WP_213124144.1">
    <property type="nucleotide sequence ID" value="NZ_JAGYPG010000001.1"/>
</dbReference>
<reference evidence="2 3" key="1">
    <citation type="submission" date="2021-05" db="EMBL/GenBank/DDBJ databases">
        <title>Novel Bacillus species.</title>
        <authorList>
            <person name="Liu G."/>
        </authorList>
    </citation>
    <scope>NUCLEOTIDE SEQUENCE [LARGE SCALE GENOMIC DNA]</scope>
    <source>
        <strain evidence="3">FJAT-49780</strain>
    </source>
</reference>
<keyword evidence="3" id="KW-1185">Reference proteome</keyword>
<dbReference type="Proteomes" id="UP000681414">
    <property type="component" value="Unassembled WGS sequence"/>
</dbReference>
<dbReference type="AlphaFoldDB" id="A0A942TF00"/>
<accession>A0A942TF00</accession>